<proteinExistence type="predicted"/>
<dbReference type="GO" id="GO:0007229">
    <property type="term" value="P:integrin-mediated signaling pathway"/>
    <property type="evidence" value="ECO:0007669"/>
    <property type="project" value="TreeGrafter"/>
</dbReference>
<dbReference type="GO" id="GO:0098609">
    <property type="term" value="P:cell-cell adhesion"/>
    <property type="evidence" value="ECO:0007669"/>
    <property type="project" value="TreeGrafter"/>
</dbReference>
<evidence type="ECO:0000313" key="4">
    <source>
        <dbReference type="Proteomes" id="UP000031668"/>
    </source>
</evidence>
<dbReference type="OrthoDB" id="5317514at2759"/>
<dbReference type="SUPFAM" id="SSF69318">
    <property type="entry name" value="Integrin alpha N-terminal domain"/>
    <property type="match status" value="1"/>
</dbReference>
<accession>A0A0C2NEI3</accession>
<dbReference type="SMART" id="SM00191">
    <property type="entry name" value="Int_alpha"/>
    <property type="match status" value="1"/>
</dbReference>
<feature type="repeat" description="FG-GAP" evidence="1">
    <location>
        <begin position="122"/>
        <end position="182"/>
    </location>
</feature>
<keyword evidence="2" id="KW-0732">Signal</keyword>
<evidence type="ECO:0000256" key="2">
    <source>
        <dbReference type="SAM" id="SignalP"/>
    </source>
</evidence>
<name>A0A0C2NEI3_THEKT</name>
<protein>
    <submittedName>
        <fullName evidence="3">Uncharacterized protein</fullName>
    </submittedName>
</protein>
<dbReference type="GO" id="GO:0008305">
    <property type="term" value="C:integrin complex"/>
    <property type="evidence" value="ECO:0007669"/>
    <property type="project" value="TreeGrafter"/>
</dbReference>
<dbReference type="InterPro" id="IPR013519">
    <property type="entry name" value="Int_alpha_beta-p"/>
</dbReference>
<dbReference type="Proteomes" id="UP000031668">
    <property type="component" value="Unassembled WGS sequence"/>
</dbReference>
<dbReference type="PROSITE" id="PS51470">
    <property type="entry name" value="FG_GAP"/>
    <property type="match status" value="1"/>
</dbReference>
<dbReference type="PANTHER" id="PTHR23220">
    <property type="entry name" value="INTEGRIN ALPHA"/>
    <property type="match status" value="1"/>
</dbReference>
<sequence length="490" mass="56988">MTARLYLLAFVWINLCLTERPPFYTYLGTYKYEFNKTDTVHLMDCLTPEVSRSKALWTCQYISINASSTCMNRLQAFNDEPTRYPYKDLLLSSPTSSWLDMPAVGHVQIFLNHQTFPFFGNNTIYLRGNPVPLSFFGFDVQPVNDLNNDNIGDILVSALKVSENDKRGGVYIFLGGNEATLKHLKYYEPRTNFEIPAFGFSIETEFRLNQFNDTCKYCLTRKKYLNLNVNTTTTPDPVFIDERICICHLDYLKKLINQGAIPITIERWFESIPPKILVKTEISHFEDRSENEASYTQRDLSTEIIFVVEFHNYGDFLRYLILRADIPIPCDLKMILKARVFERSIRMLQRMMVNISVYKDHFILKLEAMCSQPFNKETEQNKISFDIFNDDSEFTLAVVLRGDKTISDPGIDVQMSDSSLFIALKRIKEEGYTDKALVIYEVEHAFRIIIKRCAQDYIAMLNYKKGIIKVRNIVKYVTEDNTPPQENINE</sequence>
<gene>
    <name evidence="3" type="ORF">RF11_00532</name>
</gene>
<evidence type="ECO:0000256" key="1">
    <source>
        <dbReference type="PROSITE-ProRule" id="PRU00803"/>
    </source>
</evidence>
<dbReference type="GO" id="GO:0009897">
    <property type="term" value="C:external side of plasma membrane"/>
    <property type="evidence" value="ECO:0007669"/>
    <property type="project" value="TreeGrafter"/>
</dbReference>
<dbReference type="GO" id="GO:0005178">
    <property type="term" value="F:integrin binding"/>
    <property type="evidence" value="ECO:0007669"/>
    <property type="project" value="TreeGrafter"/>
</dbReference>
<dbReference type="GO" id="GO:0033627">
    <property type="term" value="P:cell adhesion mediated by integrin"/>
    <property type="evidence" value="ECO:0007669"/>
    <property type="project" value="TreeGrafter"/>
</dbReference>
<dbReference type="PANTHER" id="PTHR23220:SF122">
    <property type="entry name" value="INTEGRIN ALPHA-PS1"/>
    <property type="match status" value="1"/>
</dbReference>
<feature type="chain" id="PRO_5002164982" evidence="2">
    <location>
        <begin position="19"/>
        <end position="490"/>
    </location>
</feature>
<dbReference type="GO" id="GO:0007160">
    <property type="term" value="P:cell-matrix adhesion"/>
    <property type="evidence" value="ECO:0007669"/>
    <property type="project" value="TreeGrafter"/>
</dbReference>
<reference evidence="3 4" key="1">
    <citation type="journal article" date="2014" name="Genome Biol. Evol.">
        <title>The genome of the myxosporean Thelohanellus kitauei shows adaptations to nutrient acquisition within its fish host.</title>
        <authorList>
            <person name="Yang Y."/>
            <person name="Xiong J."/>
            <person name="Zhou Z."/>
            <person name="Huo F."/>
            <person name="Miao W."/>
            <person name="Ran C."/>
            <person name="Liu Y."/>
            <person name="Zhang J."/>
            <person name="Feng J."/>
            <person name="Wang M."/>
            <person name="Wang M."/>
            <person name="Wang L."/>
            <person name="Yao B."/>
        </authorList>
    </citation>
    <scope>NUCLEOTIDE SEQUENCE [LARGE SCALE GENOMIC DNA]</scope>
    <source>
        <strain evidence="3">Wuqing</strain>
    </source>
</reference>
<feature type="signal peptide" evidence="2">
    <location>
        <begin position="1"/>
        <end position="18"/>
    </location>
</feature>
<keyword evidence="4" id="KW-1185">Reference proteome</keyword>
<dbReference type="Gene3D" id="2.130.10.130">
    <property type="entry name" value="Integrin alpha, N-terminal"/>
    <property type="match status" value="1"/>
</dbReference>
<dbReference type="InterPro" id="IPR028994">
    <property type="entry name" value="Integrin_alpha_N"/>
</dbReference>
<evidence type="ECO:0000313" key="3">
    <source>
        <dbReference type="EMBL" id="KII74765.1"/>
    </source>
</evidence>
<dbReference type="AlphaFoldDB" id="A0A0C2NEI3"/>
<comment type="caution">
    <text evidence="3">The sequence shown here is derived from an EMBL/GenBank/DDBJ whole genome shotgun (WGS) entry which is preliminary data.</text>
</comment>
<dbReference type="EMBL" id="JWZT01000283">
    <property type="protein sequence ID" value="KII74765.1"/>
    <property type="molecule type" value="Genomic_DNA"/>
</dbReference>
<organism evidence="3 4">
    <name type="scientific">Thelohanellus kitauei</name>
    <name type="common">Myxosporean</name>
    <dbReference type="NCBI Taxonomy" id="669202"/>
    <lineage>
        <taxon>Eukaryota</taxon>
        <taxon>Metazoa</taxon>
        <taxon>Cnidaria</taxon>
        <taxon>Myxozoa</taxon>
        <taxon>Myxosporea</taxon>
        <taxon>Bivalvulida</taxon>
        <taxon>Platysporina</taxon>
        <taxon>Myxobolidae</taxon>
        <taxon>Thelohanellus</taxon>
    </lineage>
</organism>